<evidence type="ECO:0000313" key="3">
    <source>
        <dbReference type="EnsemblPlants" id="EMT17742"/>
    </source>
</evidence>
<proteinExistence type="predicted"/>
<organism evidence="3">
    <name type="scientific">Aegilops tauschii</name>
    <name type="common">Tausch's goatgrass</name>
    <name type="synonym">Aegilops squarrosa</name>
    <dbReference type="NCBI Taxonomy" id="37682"/>
    <lineage>
        <taxon>Eukaryota</taxon>
        <taxon>Viridiplantae</taxon>
        <taxon>Streptophyta</taxon>
        <taxon>Embryophyta</taxon>
        <taxon>Tracheophyta</taxon>
        <taxon>Spermatophyta</taxon>
        <taxon>Magnoliopsida</taxon>
        <taxon>Liliopsida</taxon>
        <taxon>Poales</taxon>
        <taxon>Poaceae</taxon>
        <taxon>BOP clade</taxon>
        <taxon>Pooideae</taxon>
        <taxon>Triticodae</taxon>
        <taxon>Triticeae</taxon>
        <taxon>Triticinae</taxon>
        <taxon>Aegilops</taxon>
    </lineage>
</organism>
<dbReference type="EnsemblPlants" id="EMT17742">
    <property type="protein sequence ID" value="EMT17742"/>
    <property type="gene ID" value="F775_20366"/>
</dbReference>
<dbReference type="GO" id="GO:0031417">
    <property type="term" value="C:NatC complex"/>
    <property type="evidence" value="ECO:0007669"/>
    <property type="project" value="InterPro"/>
</dbReference>
<dbReference type="SUPFAM" id="SSF50182">
    <property type="entry name" value="Sm-like ribonucleoproteins"/>
    <property type="match status" value="1"/>
</dbReference>
<dbReference type="Pfam" id="PF01423">
    <property type="entry name" value="LSM"/>
    <property type="match status" value="1"/>
</dbReference>
<feature type="compositionally biased region" description="Low complexity" evidence="1">
    <location>
        <begin position="58"/>
        <end position="69"/>
    </location>
</feature>
<evidence type="ECO:0000259" key="2">
    <source>
        <dbReference type="Pfam" id="PF01423"/>
    </source>
</evidence>
<accession>R7W7G4</accession>
<dbReference type="AlphaFoldDB" id="R7W7G4"/>
<dbReference type="Gene3D" id="2.30.30.100">
    <property type="match status" value="1"/>
</dbReference>
<dbReference type="PANTHER" id="PTHR10701:SF5">
    <property type="entry name" value="N-ALPHA-ACETYLTRANSFERASE 38, NATC AUXILIARY SUBUNIT"/>
    <property type="match status" value="1"/>
</dbReference>
<dbReference type="InterPro" id="IPR050914">
    <property type="entry name" value="snRNP_SmB/NAA38-like"/>
</dbReference>
<protein>
    <recommendedName>
        <fullName evidence="2">Sm domain-containing protein</fullName>
    </recommendedName>
</protein>
<evidence type="ECO:0000256" key="1">
    <source>
        <dbReference type="SAM" id="MobiDB-lite"/>
    </source>
</evidence>
<feature type="domain" description="Sm" evidence="2">
    <location>
        <begin position="13"/>
        <end position="82"/>
    </location>
</feature>
<feature type="region of interest" description="Disordered" evidence="1">
    <location>
        <begin position="54"/>
        <end position="73"/>
    </location>
</feature>
<reference evidence="3" key="1">
    <citation type="submission" date="2015-06" db="UniProtKB">
        <authorList>
            <consortium name="EnsemblPlants"/>
        </authorList>
    </citation>
    <scope>IDENTIFICATION</scope>
</reference>
<dbReference type="InterPro" id="IPR034110">
    <property type="entry name" value="LSMD1_Sm"/>
</dbReference>
<dbReference type="InterPro" id="IPR010920">
    <property type="entry name" value="LSM_dom_sf"/>
</dbReference>
<sequence>MDTTNSGTQHVAKLEKLLFRRMLVGVNNGRCFVGLFQCVDKQGNIILQGTVEYRSARRSSPSAPRSSPSAHKEERCLGLILIPASCRSAAMSTASSKSICPCCPCASE</sequence>
<dbReference type="InterPro" id="IPR001163">
    <property type="entry name" value="Sm_dom_euk/arc"/>
</dbReference>
<name>R7W7G4_AEGTA</name>
<dbReference type="PANTHER" id="PTHR10701">
    <property type="entry name" value="SMALL NUCLEAR RIBONUCLEOPROTEIN-ASSOCIATED PROTEIN B AND N"/>
    <property type="match status" value="1"/>
</dbReference>
<dbReference type="CDD" id="cd06168">
    <property type="entry name" value="LSMD1"/>
    <property type="match status" value="1"/>
</dbReference>
<dbReference type="ExpressionAtlas" id="R7W7G4">
    <property type="expression patterns" value="baseline"/>
</dbReference>